<evidence type="ECO:0000256" key="1">
    <source>
        <dbReference type="SAM" id="MobiDB-lite"/>
    </source>
</evidence>
<feature type="compositionally biased region" description="Pro residues" evidence="1">
    <location>
        <begin position="50"/>
        <end position="68"/>
    </location>
</feature>
<accession>A0A6M5Z6V8</accession>
<keyword evidence="3" id="KW-1185">Reference proteome</keyword>
<evidence type="ECO:0000313" key="2">
    <source>
        <dbReference type="EMBL" id="QJX01101.1"/>
    </source>
</evidence>
<gene>
    <name evidence="2" type="ORF">FTUN_8740</name>
</gene>
<dbReference type="AlphaFoldDB" id="A0A6M5Z6V8"/>
<dbReference type="KEGG" id="ftj:FTUN_8740"/>
<feature type="compositionally biased region" description="Low complexity" evidence="1">
    <location>
        <begin position="69"/>
        <end position="83"/>
    </location>
</feature>
<dbReference type="EMBL" id="CP053452">
    <property type="protein sequence ID" value="QJX01101.1"/>
    <property type="molecule type" value="Genomic_DNA"/>
</dbReference>
<protein>
    <submittedName>
        <fullName evidence="2">Uncharacterized protein</fullName>
    </submittedName>
</protein>
<proteinExistence type="predicted"/>
<dbReference type="RefSeq" id="WP_171475719.1">
    <property type="nucleotide sequence ID" value="NZ_CP053452.2"/>
</dbReference>
<dbReference type="Proteomes" id="UP000503447">
    <property type="component" value="Chromosome"/>
</dbReference>
<reference evidence="3" key="1">
    <citation type="submission" date="2020-05" db="EMBL/GenBank/DDBJ databases">
        <title>Frigoriglobus tundricola gen. nov., sp. nov., a psychrotolerant cellulolytic planctomycete of the family Gemmataceae with two divergent copies of 16S rRNA gene.</title>
        <authorList>
            <person name="Kulichevskaya I.S."/>
            <person name="Ivanova A.A."/>
            <person name="Naumoff D.G."/>
            <person name="Beletsky A.V."/>
            <person name="Rijpstra W.I.C."/>
            <person name="Sinninghe Damste J.S."/>
            <person name="Mardanov A.V."/>
            <person name="Ravin N.V."/>
            <person name="Dedysh S.N."/>
        </authorList>
    </citation>
    <scope>NUCLEOTIDE SEQUENCE [LARGE SCALE GENOMIC DNA]</scope>
    <source>
        <strain evidence="3">PL17</strain>
    </source>
</reference>
<name>A0A6M5Z6V8_9BACT</name>
<sequence>MAKRRVTPGTGQLNLEIETVLLDRLRAFGRDRGEKIRHVVEMALRRHMDNPPPPPKPPEVVPLPPVTSPAPAATAPRAPGTEPKPAKRPK</sequence>
<organism evidence="2 3">
    <name type="scientific">Frigoriglobus tundricola</name>
    <dbReference type="NCBI Taxonomy" id="2774151"/>
    <lineage>
        <taxon>Bacteria</taxon>
        <taxon>Pseudomonadati</taxon>
        <taxon>Planctomycetota</taxon>
        <taxon>Planctomycetia</taxon>
        <taxon>Gemmatales</taxon>
        <taxon>Gemmataceae</taxon>
        <taxon>Frigoriglobus</taxon>
    </lineage>
</organism>
<feature type="region of interest" description="Disordered" evidence="1">
    <location>
        <begin position="45"/>
        <end position="90"/>
    </location>
</feature>
<evidence type="ECO:0000313" key="3">
    <source>
        <dbReference type="Proteomes" id="UP000503447"/>
    </source>
</evidence>